<organism evidence="7 8">
    <name type="scientific">Thalassotalea castellviae</name>
    <dbReference type="NCBI Taxonomy" id="3075612"/>
    <lineage>
        <taxon>Bacteria</taxon>
        <taxon>Pseudomonadati</taxon>
        <taxon>Pseudomonadota</taxon>
        <taxon>Gammaproteobacteria</taxon>
        <taxon>Alteromonadales</taxon>
        <taxon>Colwelliaceae</taxon>
        <taxon>Thalassotalea</taxon>
    </lineage>
</organism>
<accession>A0ABU3A160</accession>
<dbReference type="PANTHER" id="PTHR47235:SF1">
    <property type="entry name" value="BLR6548 PROTEIN"/>
    <property type="match status" value="1"/>
</dbReference>
<dbReference type="EMBL" id="JAVRIF010000003">
    <property type="protein sequence ID" value="MDT0603287.1"/>
    <property type="molecule type" value="Genomic_DNA"/>
</dbReference>
<comment type="caution">
    <text evidence="7">The sequence shown here is derived from an EMBL/GenBank/DDBJ whole genome shotgun (WGS) entry which is preliminary data.</text>
</comment>
<feature type="chain" id="PRO_5045843294" evidence="5">
    <location>
        <begin position="26"/>
        <end position="142"/>
    </location>
</feature>
<dbReference type="PRINTS" id="PR00337">
    <property type="entry name" value="LEUILEVALBP"/>
</dbReference>
<comment type="similarity">
    <text evidence="1">Belongs to the leucine-binding protein family.</text>
</comment>
<protein>
    <submittedName>
        <fullName evidence="7">ABC transporter substrate-binding protein</fullName>
    </submittedName>
</protein>
<dbReference type="RefSeq" id="WP_311579180.1">
    <property type="nucleotide sequence ID" value="NZ_JAVRIF010000003.1"/>
</dbReference>
<evidence type="ECO:0000256" key="4">
    <source>
        <dbReference type="ARBA" id="ARBA00022970"/>
    </source>
</evidence>
<dbReference type="InterPro" id="IPR000709">
    <property type="entry name" value="Leu_Ile_Val-bd"/>
</dbReference>
<evidence type="ECO:0000313" key="7">
    <source>
        <dbReference type="EMBL" id="MDT0603287.1"/>
    </source>
</evidence>
<evidence type="ECO:0000256" key="3">
    <source>
        <dbReference type="ARBA" id="ARBA00022729"/>
    </source>
</evidence>
<evidence type="ECO:0000259" key="6">
    <source>
        <dbReference type="Pfam" id="PF13458"/>
    </source>
</evidence>
<dbReference type="InterPro" id="IPR028081">
    <property type="entry name" value="Leu-bd"/>
</dbReference>
<evidence type="ECO:0000313" key="8">
    <source>
        <dbReference type="Proteomes" id="UP001266357"/>
    </source>
</evidence>
<dbReference type="InterPro" id="IPR028082">
    <property type="entry name" value="Peripla_BP_I"/>
</dbReference>
<dbReference type="Pfam" id="PF13458">
    <property type="entry name" value="Peripla_BP_6"/>
    <property type="match status" value="1"/>
</dbReference>
<gene>
    <name evidence="7" type="ORF">RM573_06730</name>
</gene>
<sequence>MLHKNLILLLLIVCALLCISANVFANIENQPVIKLAVSNATSGPTAQLGIRLNQGANTYFDRVNREGGLAGKHIQLVLLDDGYEPYKTLINTQNFLKKKDIFAFFNYVGTPTTHAVLDKISQSHVPFLMPFSCAFFNAFFRC</sequence>
<keyword evidence="8" id="KW-1185">Reference proteome</keyword>
<dbReference type="SUPFAM" id="SSF53822">
    <property type="entry name" value="Periplasmic binding protein-like I"/>
    <property type="match status" value="1"/>
</dbReference>
<dbReference type="PANTHER" id="PTHR47235">
    <property type="entry name" value="BLR6548 PROTEIN"/>
    <property type="match status" value="1"/>
</dbReference>
<keyword evidence="2" id="KW-0813">Transport</keyword>
<keyword evidence="3 5" id="KW-0732">Signal</keyword>
<evidence type="ECO:0000256" key="5">
    <source>
        <dbReference type="SAM" id="SignalP"/>
    </source>
</evidence>
<name>A0ABU3A160_9GAMM</name>
<proteinExistence type="inferred from homology"/>
<feature type="signal peptide" evidence="5">
    <location>
        <begin position="1"/>
        <end position="25"/>
    </location>
</feature>
<evidence type="ECO:0000256" key="2">
    <source>
        <dbReference type="ARBA" id="ARBA00022448"/>
    </source>
</evidence>
<dbReference type="Gene3D" id="3.40.50.2300">
    <property type="match status" value="1"/>
</dbReference>
<keyword evidence="4" id="KW-0029">Amino-acid transport</keyword>
<dbReference type="Proteomes" id="UP001266357">
    <property type="component" value="Unassembled WGS sequence"/>
</dbReference>
<feature type="domain" description="Leucine-binding protein" evidence="6">
    <location>
        <begin position="33"/>
        <end position="130"/>
    </location>
</feature>
<reference evidence="7 8" key="1">
    <citation type="submission" date="2023-09" db="EMBL/GenBank/DDBJ databases">
        <authorList>
            <person name="Rey-Velasco X."/>
        </authorList>
    </citation>
    <scope>NUCLEOTIDE SEQUENCE [LARGE SCALE GENOMIC DNA]</scope>
    <source>
        <strain evidence="7 8">W431</strain>
    </source>
</reference>
<evidence type="ECO:0000256" key="1">
    <source>
        <dbReference type="ARBA" id="ARBA00010062"/>
    </source>
</evidence>